<protein>
    <submittedName>
        <fullName evidence="1">Uncharacterized protein</fullName>
    </submittedName>
</protein>
<accession>A0A7G7YPK4</accession>
<keyword evidence="2" id="KW-1185">Reference proteome</keyword>
<dbReference type="Proteomes" id="UP000515275">
    <property type="component" value="Chromosome"/>
</dbReference>
<sequence length="63" mass="6700">MDNETGVYSARQCGLIPTSDGGWVAVAISAESSDGAYESAQPQLNEVAQRLMVKVDELPRANC</sequence>
<evidence type="ECO:0000313" key="2">
    <source>
        <dbReference type="Proteomes" id="UP000515275"/>
    </source>
</evidence>
<dbReference type="KEGG" id="cans:GP473_06935"/>
<gene>
    <name evidence="1" type="ORF">GP473_06935</name>
</gene>
<dbReference type="RefSeq" id="WP_185770175.1">
    <property type="nucleotide sequence ID" value="NZ_CP046883.1"/>
</dbReference>
<dbReference type="EMBL" id="CP046883">
    <property type="protein sequence ID" value="QNH96424.1"/>
    <property type="molecule type" value="Genomic_DNA"/>
</dbReference>
<reference evidence="1 2" key="1">
    <citation type="submission" date="2019-12" db="EMBL/GenBank/DDBJ databases">
        <title>Corynebacterium sp. nov., isolated from feces of the Anser Albifrons in China.</title>
        <authorList>
            <person name="Liu Q."/>
        </authorList>
    </citation>
    <scope>NUCLEOTIDE SEQUENCE [LARGE SCALE GENOMIC DNA]</scope>
    <source>
        <strain evidence="1 2">23H37-10</strain>
    </source>
</reference>
<name>A0A7G7YPK4_9CORY</name>
<dbReference type="AlphaFoldDB" id="A0A7G7YPK4"/>
<organism evidence="1 2">
    <name type="scientific">Corynebacterium anserum</name>
    <dbReference type="NCBI Taxonomy" id="2684406"/>
    <lineage>
        <taxon>Bacteria</taxon>
        <taxon>Bacillati</taxon>
        <taxon>Actinomycetota</taxon>
        <taxon>Actinomycetes</taxon>
        <taxon>Mycobacteriales</taxon>
        <taxon>Corynebacteriaceae</taxon>
        <taxon>Corynebacterium</taxon>
    </lineage>
</organism>
<evidence type="ECO:0000313" key="1">
    <source>
        <dbReference type="EMBL" id="QNH96424.1"/>
    </source>
</evidence>
<proteinExistence type="predicted"/>